<accession>A0A6V6Z3A1</accession>
<name>A0A6V6Z3A1_9FLAO</name>
<evidence type="ECO:0008006" key="5">
    <source>
        <dbReference type="Google" id="ProtNLM"/>
    </source>
</evidence>
<feature type="chain" id="PRO_5028135786" description="Peptidase MA superfamily protein" evidence="2">
    <location>
        <begin position="23"/>
        <end position="475"/>
    </location>
</feature>
<dbReference type="PROSITE" id="PS51257">
    <property type="entry name" value="PROKAR_LIPOPROTEIN"/>
    <property type="match status" value="1"/>
</dbReference>
<reference evidence="3 4" key="1">
    <citation type="submission" date="2020-06" db="EMBL/GenBank/DDBJ databases">
        <authorList>
            <person name="Criscuolo A."/>
        </authorList>
    </citation>
    <scope>NUCLEOTIDE SEQUENCE [LARGE SCALE GENOMIC DNA]</scope>
    <source>
        <strain evidence="4">CIP 111411</strain>
    </source>
</reference>
<organism evidence="3 4">
    <name type="scientific">Flavobacterium salmonis</name>
    <dbReference type="NCBI Taxonomy" id="2654844"/>
    <lineage>
        <taxon>Bacteria</taxon>
        <taxon>Pseudomonadati</taxon>
        <taxon>Bacteroidota</taxon>
        <taxon>Flavobacteriia</taxon>
        <taxon>Flavobacteriales</taxon>
        <taxon>Flavobacteriaceae</taxon>
        <taxon>Flavobacterium</taxon>
    </lineage>
</organism>
<dbReference type="Proteomes" id="UP000530060">
    <property type="component" value="Unassembled WGS sequence"/>
</dbReference>
<dbReference type="EMBL" id="CAIJDP010000078">
    <property type="protein sequence ID" value="CAD0006231.1"/>
    <property type="molecule type" value="Genomic_DNA"/>
</dbReference>
<feature type="signal peptide" evidence="2">
    <location>
        <begin position="1"/>
        <end position="22"/>
    </location>
</feature>
<keyword evidence="4" id="KW-1185">Reference proteome</keyword>
<evidence type="ECO:0000313" key="3">
    <source>
        <dbReference type="EMBL" id="CAD0006231.1"/>
    </source>
</evidence>
<keyword evidence="2" id="KW-0732">Signal</keyword>
<evidence type="ECO:0000256" key="2">
    <source>
        <dbReference type="SAM" id="SignalP"/>
    </source>
</evidence>
<proteinExistence type="predicted"/>
<dbReference type="RefSeq" id="WP_180909551.1">
    <property type="nucleotide sequence ID" value="NZ_CAIJDP010000078.1"/>
</dbReference>
<feature type="region of interest" description="Disordered" evidence="1">
    <location>
        <begin position="229"/>
        <end position="255"/>
    </location>
</feature>
<protein>
    <recommendedName>
        <fullName evidence="5">Peptidase MA superfamily protein</fullName>
    </recommendedName>
</protein>
<evidence type="ECO:0000313" key="4">
    <source>
        <dbReference type="Proteomes" id="UP000530060"/>
    </source>
</evidence>
<evidence type="ECO:0000256" key="1">
    <source>
        <dbReference type="SAM" id="MobiDB-lite"/>
    </source>
</evidence>
<comment type="caution">
    <text evidence="3">The sequence shown here is derived from an EMBL/GenBank/DDBJ whole genome shotgun (WGS) entry which is preliminary data.</text>
</comment>
<sequence length="475" mass="53589">MKKHFYYAIAFLLFLTVSCVSEKIETQETNVNYIPEKVWVYDGDNTVLKGVIQELKTSTHRASLERRLLKNEVLWKNAEFLVIEDKKRILVPFLSIDKENIIGFFALYRDAKGKIQYDMTVRSDVFNKNVKLPFWDSNIWVGYFKAYDRTILGKKNGNPGVMRKAISAEQLKAMTSRTICYDIPYESCITVGGGGGDCGDSGESWSDCGGGGGSYTVCTTYYNSYCFEVPDDPNPENPNPDPNPDPEDPGSGGDEQIFNYLNGKADCLFQLLNTTSSSFTNAIKKFDGEFPVSHLTFINNENLPTGTYGVTNPPNNFNIIIEMSNTQLTNISDIGGAIAIAHEIVHAEIFRKLLSAAQKGDLNTNQHTTQENINFVNSLRNNFPGLYDYYYDRYHPTWNHDLMAQHYRSTIADIAQEFDNSTFSRQVYEDLAWAGLRTLEGNVNSVAWDNLSTVEQQRILSNLTNIFHNGTSNCN</sequence>
<dbReference type="AlphaFoldDB" id="A0A6V6Z3A1"/>
<gene>
    <name evidence="3" type="ORF">FLAT13_03186</name>
</gene>